<accession>L1QKW6</accession>
<dbReference type="CDD" id="cd13225">
    <property type="entry name" value="PH-like_bacteria"/>
    <property type="match status" value="1"/>
</dbReference>
<proteinExistence type="predicted"/>
<sequence length="127" mass="14542">MEQIGNKKIFNFYGETDIPKHLIGFVGQYEQPLFAVKTVRDVALFTDKKILLCDKQGITGKKVEYYAVPYSKIVTYAIETAGHFDMDSEIKLFLTGGIEVEMKFLKGKNMDLLLKKVFDVINNYVTM</sequence>
<dbReference type="Proteomes" id="UP000010420">
    <property type="component" value="Unassembled WGS sequence"/>
</dbReference>
<dbReference type="Gene3D" id="2.30.29.50">
    <property type="entry name" value="Bacterial Pleckstrin homology domain"/>
    <property type="match status" value="1"/>
</dbReference>
<dbReference type="InterPro" id="IPR037063">
    <property type="entry name" value="PHb_sf"/>
</dbReference>
<reference evidence="2 3" key="1">
    <citation type="submission" date="2012-05" db="EMBL/GenBank/DDBJ databases">
        <authorList>
            <person name="Weinstock G."/>
            <person name="Sodergren E."/>
            <person name="Lobos E.A."/>
            <person name="Fulton L."/>
            <person name="Fulton R."/>
            <person name="Courtney L."/>
            <person name="Fronick C."/>
            <person name="O'Laughlin M."/>
            <person name="Godfrey J."/>
            <person name="Wilson R.M."/>
            <person name="Miner T."/>
            <person name="Farmer C."/>
            <person name="Delehaunty K."/>
            <person name="Cordes M."/>
            <person name="Minx P."/>
            <person name="Tomlinson C."/>
            <person name="Chen J."/>
            <person name="Wollam A."/>
            <person name="Pepin K.H."/>
            <person name="Bhonagiri V."/>
            <person name="Zhang X."/>
            <person name="Suruliraj S."/>
            <person name="Warren W."/>
            <person name="Mitreva M."/>
            <person name="Mardis E.R."/>
            <person name="Wilson R.K."/>
        </authorList>
    </citation>
    <scope>NUCLEOTIDE SEQUENCE [LARGE SCALE GENOMIC DNA]</scope>
    <source>
        <strain evidence="2 3">DSM 1785</strain>
    </source>
</reference>
<evidence type="ECO:0000313" key="3">
    <source>
        <dbReference type="Proteomes" id="UP000010420"/>
    </source>
</evidence>
<keyword evidence="3" id="KW-1185">Reference proteome</keyword>
<gene>
    <name evidence="2" type="ORF">HMPREF0216_00639</name>
</gene>
<dbReference type="RefSeq" id="WP_005210935.1">
    <property type="nucleotide sequence ID" value="NZ_KB291615.1"/>
</dbReference>
<protein>
    <recommendedName>
        <fullName evidence="1">Bacterial Pleckstrin homology domain-containing protein</fullName>
    </recommendedName>
</protein>
<dbReference type="Pfam" id="PF08000">
    <property type="entry name" value="bPH_1"/>
    <property type="match status" value="1"/>
</dbReference>
<dbReference type="AlphaFoldDB" id="L1QKW6"/>
<feature type="domain" description="Bacterial Pleckstrin homology" evidence="1">
    <location>
        <begin position="15"/>
        <end position="112"/>
    </location>
</feature>
<dbReference type="InterPro" id="IPR012544">
    <property type="entry name" value="PHb"/>
</dbReference>
<organism evidence="2 3">
    <name type="scientific">Clostridium celatum DSM 1785</name>
    <dbReference type="NCBI Taxonomy" id="545697"/>
    <lineage>
        <taxon>Bacteria</taxon>
        <taxon>Bacillati</taxon>
        <taxon>Bacillota</taxon>
        <taxon>Clostridia</taxon>
        <taxon>Eubacteriales</taxon>
        <taxon>Clostridiaceae</taxon>
        <taxon>Clostridium</taxon>
    </lineage>
</organism>
<name>L1QKW6_9CLOT</name>
<evidence type="ECO:0000259" key="1">
    <source>
        <dbReference type="Pfam" id="PF08000"/>
    </source>
</evidence>
<comment type="caution">
    <text evidence="2">The sequence shown here is derived from an EMBL/GenBank/DDBJ whole genome shotgun (WGS) entry which is preliminary data.</text>
</comment>
<evidence type="ECO:0000313" key="2">
    <source>
        <dbReference type="EMBL" id="EKY28586.1"/>
    </source>
</evidence>
<dbReference type="OrthoDB" id="9803613at2"/>
<dbReference type="HOGENOM" id="CLU_137895_0_0_9"/>
<dbReference type="EMBL" id="AMEZ01000022">
    <property type="protein sequence ID" value="EKY28586.1"/>
    <property type="molecule type" value="Genomic_DNA"/>
</dbReference>
<dbReference type="eggNOG" id="ENOG503172B">
    <property type="taxonomic scope" value="Bacteria"/>
</dbReference>
<dbReference type="PATRIC" id="fig|545697.3.peg.632"/>
<dbReference type="SUPFAM" id="SSF50729">
    <property type="entry name" value="PH domain-like"/>
    <property type="match status" value="1"/>
</dbReference>